<reference evidence="5" key="1">
    <citation type="submission" date="2019-05" db="EMBL/GenBank/DDBJ databases">
        <title>Annotation for the trematode Fasciolopsis buski.</title>
        <authorList>
            <person name="Choi Y.-J."/>
        </authorList>
    </citation>
    <scope>NUCLEOTIDE SEQUENCE</scope>
    <source>
        <strain evidence="5">HT</strain>
        <tissue evidence="5">Whole worm</tissue>
    </source>
</reference>
<dbReference type="GO" id="GO:0005737">
    <property type="term" value="C:cytoplasm"/>
    <property type="evidence" value="ECO:0007669"/>
    <property type="project" value="UniProtKB-SubCell"/>
</dbReference>
<dbReference type="Gene3D" id="2.130.10.10">
    <property type="entry name" value="YVTN repeat-like/Quinoprotein amine dehydrogenase"/>
    <property type="match status" value="2"/>
</dbReference>
<dbReference type="SUPFAM" id="SSF50978">
    <property type="entry name" value="WD40 repeat-like"/>
    <property type="match status" value="1"/>
</dbReference>
<dbReference type="AlphaFoldDB" id="A0A8E0VLM2"/>
<evidence type="ECO:0000313" key="5">
    <source>
        <dbReference type="EMBL" id="KAA0200467.1"/>
    </source>
</evidence>
<dbReference type="PANTHER" id="PTHR12442:SF22">
    <property type="entry name" value="CYTOPLASMIC DYNEIN 1 INTERMEDIATE CHAIN-RELATED"/>
    <property type="match status" value="1"/>
</dbReference>
<dbReference type="InterPro" id="IPR001680">
    <property type="entry name" value="WD40_rpt"/>
</dbReference>
<evidence type="ECO:0000256" key="2">
    <source>
        <dbReference type="ARBA" id="ARBA00022490"/>
    </source>
</evidence>
<keyword evidence="4" id="KW-0677">Repeat</keyword>
<dbReference type="GO" id="GO:0045504">
    <property type="term" value="F:dynein heavy chain binding"/>
    <property type="evidence" value="ECO:0007669"/>
    <property type="project" value="TreeGrafter"/>
</dbReference>
<dbReference type="GO" id="GO:0045503">
    <property type="term" value="F:dynein light chain binding"/>
    <property type="evidence" value="ECO:0007669"/>
    <property type="project" value="TreeGrafter"/>
</dbReference>
<organism evidence="5 6">
    <name type="scientific">Fasciolopsis buskii</name>
    <dbReference type="NCBI Taxonomy" id="27845"/>
    <lineage>
        <taxon>Eukaryota</taxon>
        <taxon>Metazoa</taxon>
        <taxon>Spiralia</taxon>
        <taxon>Lophotrochozoa</taxon>
        <taxon>Platyhelminthes</taxon>
        <taxon>Trematoda</taxon>
        <taxon>Digenea</taxon>
        <taxon>Plagiorchiida</taxon>
        <taxon>Echinostomata</taxon>
        <taxon>Echinostomatoidea</taxon>
        <taxon>Fasciolidae</taxon>
        <taxon>Fasciolopsis</taxon>
    </lineage>
</organism>
<dbReference type="Pfam" id="PF00400">
    <property type="entry name" value="WD40"/>
    <property type="match status" value="2"/>
</dbReference>
<keyword evidence="2" id="KW-0963">Cytoplasm</keyword>
<comment type="caution">
    <text evidence="5">The sequence shown here is derived from an EMBL/GenBank/DDBJ whole genome shotgun (WGS) entry which is preliminary data.</text>
</comment>
<dbReference type="InterPro" id="IPR036322">
    <property type="entry name" value="WD40_repeat_dom_sf"/>
</dbReference>
<evidence type="ECO:0000256" key="4">
    <source>
        <dbReference type="ARBA" id="ARBA00022737"/>
    </source>
</evidence>
<dbReference type="Proteomes" id="UP000728185">
    <property type="component" value="Unassembled WGS sequence"/>
</dbReference>
<gene>
    <name evidence="5" type="ORF">FBUS_09309</name>
</gene>
<accession>A0A8E0VLM2</accession>
<dbReference type="GO" id="GO:0010970">
    <property type="term" value="P:transport along microtubule"/>
    <property type="evidence" value="ECO:0007669"/>
    <property type="project" value="TreeGrafter"/>
</dbReference>
<dbReference type="InterPro" id="IPR015943">
    <property type="entry name" value="WD40/YVTN_repeat-like_dom_sf"/>
</dbReference>
<dbReference type="OrthoDB" id="4189at2759"/>
<dbReference type="InterPro" id="IPR050687">
    <property type="entry name" value="Dynein_IC"/>
</dbReference>
<dbReference type="PANTHER" id="PTHR12442">
    <property type="entry name" value="DYNEIN INTERMEDIATE CHAIN"/>
    <property type="match status" value="1"/>
</dbReference>
<dbReference type="GO" id="GO:0005868">
    <property type="term" value="C:cytoplasmic dynein complex"/>
    <property type="evidence" value="ECO:0007669"/>
    <property type="project" value="TreeGrafter"/>
</dbReference>
<dbReference type="EMBL" id="LUCM01000510">
    <property type="protein sequence ID" value="KAA0200467.1"/>
    <property type="molecule type" value="Genomic_DNA"/>
</dbReference>
<comment type="subcellular location">
    <subcellularLocation>
        <location evidence="1">Cytoplasm</location>
    </subcellularLocation>
</comment>
<evidence type="ECO:0000256" key="3">
    <source>
        <dbReference type="ARBA" id="ARBA00022574"/>
    </source>
</evidence>
<keyword evidence="6" id="KW-1185">Reference proteome</keyword>
<name>A0A8E0VLM2_9TREM</name>
<evidence type="ECO:0000256" key="1">
    <source>
        <dbReference type="ARBA" id="ARBA00004496"/>
    </source>
</evidence>
<protein>
    <submittedName>
        <fullName evidence="5">Cytoplasmic dynein intermediate chain</fullName>
    </submittedName>
</protein>
<sequence>MSTSRFQSFFDQALRVCERALYHADDIFVDYTGADQDRNSANRHQLLSLSREFQDDRWSRRRGVTALDWSPFFSELLLGGYHSNEDAPHEPDGVCLIWNLKYMKPTPEYIFHCQSRVVSATFAKYSPNLIIGGTYSGQIVLWDNRCNKRTPVQRTLRSATAHTHPVRSVRVVGTPNAHSLISISSDGKLCSWSLEMLSQPNQYIELMYRQTWTVGATSMCFLHQDVDHFLIGSADGRVYIGSRQENKAGVTKSFEGHEAYVTSVSSQTIDGSVDFSHLFLTTSFDWSVKLWSTKVNQPLLSFNEANDFTMDADWSPVHPAVFATVDCSGVLDVWNLNQDTEVPCARAQLDSRPGLNTCRFHSSGSHVAVGDTNGRIYLYDLNETMVNSRANDWNVLSRTVDEARAQCKECPNGSESGPISVTAAN</sequence>
<evidence type="ECO:0000313" key="6">
    <source>
        <dbReference type="Proteomes" id="UP000728185"/>
    </source>
</evidence>
<keyword evidence="3" id="KW-0853">WD repeat</keyword>
<dbReference type="SMART" id="SM00320">
    <property type="entry name" value="WD40"/>
    <property type="match status" value="6"/>
</dbReference>
<proteinExistence type="predicted"/>